<dbReference type="Pfam" id="PF16745">
    <property type="entry name" value="RsgA_N"/>
    <property type="match status" value="1"/>
</dbReference>
<dbReference type="GO" id="GO:0046872">
    <property type="term" value="F:metal ion binding"/>
    <property type="evidence" value="ECO:0007669"/>
    <property type="project" value="UniProtKB-KW"/>
</dbReference>
<dbReference type="InterPro" id="IPR030378">
    <property type="entry name" value="G_CP_dom"/>
</dbReference>
<comment type="cofactor">
    <cofactor evidence="10">
        <name>Zn(2+)</name>
        <dbReference type="ChEBI" id="CHEBI:29105"/>
    </cofactor>
    <text evidence="10">Binds 1 zinc ion per subunit.</text>
</comment>
<dbReference type="GO" id="GO:0005737">
    <property type="term" value="C:cytoplasm"/>
    <property type="evidence" value="ECO:0007669"/>
    <property type="project" value="UniProtKB-SubCell"/>
</dbReference>
<dbReference type="InterPro" id="IPR031944">
    <property type="entry name" value="RsgA_N"/>
</dbReference>
<gene>
    <name evidence="10" type="primary">rsgA</name>
    <name evidence="13" type="synonym">rsgA_1</name>
    <name evidence="13" type="ORF">CPRO_22810</name>
    <name evidence="14" type="ORF">SAMN02745151_02614</name>
</gene>
<dbReference type="InterPro" id="IPR027417">
    <property type="entry name" value="P-loop_NTPase"/>
</dbReference>
<comment type="similarity">
    <text evidence="10">Belongs to the TRAFAC class YlqF/YawG GTPase family. RsgA subfamily.</text>
</comment>
<dbReference type="SUPFAM" id="SSF50249">
    <property type="entry name" value="Nucleic acid-binding proteins"/>
    <property type="match status" value="1"/>
</dbReference>
<keyword evidence="8 10" id="KW-0694">RNA-binding</keyword>
<comment type="subcellular location">
    <subcellularLocation>
        <location evidence="10">Cytoplasm</location>
    </subcellularLocation>
</comment>
<dbReference type="KEGG" id="cpro:CPRO_22810"/>
<dbReference type="CDD" id="cd04466">
    <property type="entry name" value="S1_YloQ_GTPase"/>
    <property type="match status" value="1"/>
</dbReference>
<comment type="subunit">
    <text evidence="10">Monomer. Associates with 30S ribosomal subunit, binds 16S rRNA.</text>
</comment>
<evidence type="ECO:0000256" key="6">
    <source>
        <dbReference type="ARBA" id="ARBA00022801"/>
    </source>
</evidence>
<dbReference type="CDD" id="cd01854">
    <property type="entry name" value="YjeQ_EngC"/>
    <property type="match status" value="1"/>
</dbReference>
<evidence type="ECO:0000256" key="9">
    <source>
        <dbReference type="ARBA" id="ARBA00023134"/>
    </source>
</evidence>
<feature type="binding site" evidence="10">
    <location>
        <position position="260"/>
    </location>
    <ligand>
        <name>Zn(2+)</name>
        <dbReference type="ChEBI" id="CHEBI:29105"/>
    </ligand>
</feature>
<dbReference type="PANTHER" id="PTHR32120">
    <property type="entry name" value="SMALL RIBOSOMAL SUBUNIT BIOGENESIS GTPASE RSGA"/>
    <property type="match status" value="1"/>
</dbReference>
<reference evidence="13 15" key="1">
    <citation type="journal article" date="2016" name="Genome Announc.">
        <title>Complete Genome Sequence of the Amino Acid-Fermenting Clostridium propionicum X2 (DSM 1682).</title>
        <authorList>
            <person name="Poehlein A."/>
            <person name="Schlien K."/>
            <person name="Chowdhury N.P."/>
            <person name="Gottschalk G."/>
            <person name="Buckel W."/>
            <person name="Daniel R."/>
        </authorList>
    </citation>
    <scope>NUCLEOTIDE SEQUENCE [LARGE SCALE GENOMIC DNA]</scope>
    <source>
        <strain evidence="13 15">X2</strain>
    </source>
</reference>
<comment type="function">
    <text evidence="10">One of several proteins that assist in the late maturation steps of the functional core of the 30S ribosomal subunit. Helps release RbfA from mature subunits. May play a role in the assembly of ribosomal proteins into the subunit. Circularly permuted GTPase that catalyzes slow GTP hydrolysis, GTPase activity is stimulated by the 30S ribosomal subunit.</text>
</comment>
<dbReference type="GO" id="GO:0019843">
    <property type="term" value="F:rRNA binding"/>
    <property type="evidence" value="ECO:0007669"/>
    <property type="project" value="UniProtKB-KW"/>
</dbReference>
<keyword evidence="5 10" id="KW-0547">Nucleotide-binding</keyword>
<keyword evidence="6 10" id="KW-0378">Hydrolase</keyword>
<keyword evidence="7 10" id="KW-0862">Zinc</keyword>
<keyword evidence="1 10" id="KW-0963">Cytoplasm</keyword>
<dbReference type="PROSITE" id="PS50936">
    <property type="entry name" value="ENGC_GTPASE"/>
    <property type="match status" value="1"/>
</dbReference>
<dbReference type="InterPro" id="IPR010914">
    <property type="entry name" value="RsgA_GTPase_dom"/>
</dbReference>
<dbReference type="Proteomes" id="UP000184204">
    <property type="component" value="Unassembled WGS sequence"/>
</dbReference>
<feature type="domain" description="CP-type G" evidence="12">
    <location>
        <begin position="65"/>
        <end position="223"/>
    </location>
</feature>
<keyword evidence="3 10" id="KW-0479">Metal-binding</keyword>
<dbReference type="NCBIfam" id="TIGR00157">
    <property type="entry name" value="ribosome small subunit-dependent GTPase A"/>
    <property type="match status" value="1"/>
</dbReference>
<dbReference type="InterPro" id="IPR004881">
    <property type="entry name" value="Ribosome_biogen_GTPase_RsgA"/>
</dbReference>
<protein>
    <recommendedName>
        <fullName evidence="10">Small ribosomal subunit biogenesis GTPase RsgA</fullName>
        <ecNumber evidence="10">3.6.1.-</ecNumber>
    </recommendedName>
</protein>
<evidence type="ECO:0000259" key="11">
    <source>
        <dbReference type="PROSITE" id="PS50936"/>
    </source>
</evidence>
<evidence type="ECO:0000313" key="16">
    <source>
        <dbReference type="Proteomes" id="UP000184204"/>
    </source>
</evidence>
<evidence type="ECO:0000313" key="15">
    <source>
        <dbReference type="Proteomes" id="UP000068026"/>
    </source>
</evidence>
<feature type="binding site" evidence="10">
    <location>
        <position position="252"/>
    </location>
    <ligand>
        <name>Zn(2+)</name>
        <dbReference type="ChEBI" id="CHEBI:29105"/>
    </ligand>
</feature>
<keyword evidence="9 10" id="KW-0342">GTP-binding</keyword>
<sequence length="293" mass="33106">MLEGVIVKGIGGFYYIDTKRGVFETRARGIFRKEGIRPTVGDHVKISVLDEENKKGSLDEILPRRTELIRPRVSNVDQAVIVFAAKSPDMNLDLLDRFLLLAEEQELDIVIVLNKIDKDNNQDYEEAATLYRQAGYLVICASAELGSGVEDLKAALENRISVFAGPSGVGKSSLINAAFPGLELNTGELSKKIQRGRHTTRHAELIRITENSYIVDSPGFTSLFLNHIPSEKLQYYFKEFEPFVHGCYYNGCMHINEPDCAVKAQIGKAIHPMRYQRYVNIVQELKKEEERKK</sequence>
<dbReference type="PROSITE" id="PS51721">
    <property type="entry name" value="G_CP"/>
    <property type="match status" value="1"/>
</dbReference>
<evidence type="ECO:0000256" key="7">
    <source>
        <dbReference type="ARBA" id="ARBA00022833"/>
    </source>
</evidence>
<name>A0A0X8VBG2_ANAPI</name>
<evidence type="ECO:0000256" key="5">
    <source>
        <dbReference type="ARBA" id="ARBA00022741"/>
    </source>
</evidence>
<accession>A0A0X8VBG2</accession>
<dbReference type="GO" id="GO:0003924">
    <property type="term" value="F:GTPase activity"/>
    <property type="evidence" value="ECO:0007669"/>
    <property type="project" value="UniProtKB-UniRule"/>
</dbReference>
<evidence type="ECO:0000313" key="14">
    <source>
        <dbReference type="EMBL" id="SHF04556.1"/>
    </source>
</evidence>
<proteinExistence type="inferred from homology"/>
<evidence type="ECO:0000256" key="2">
    <source>
        <dbReference type="ARBA" id="ARBA00022517"/>
    </source>
</evidence>
<evidence type="ECO:0000313" key="13">
    <source>
        <dbReference type="EMBL" id="AMJ41848.1"/>
    </source>
</evidence>
<dbReference type="AlphaFoldDB" id="A0A0X8VBG2"/>
<organism evidence="14 16">
    <name type="scientific">Anaerotignum propionicum DSM 1682</name>
    <dbReference type="NCBI Taxonomy" id="991789"/>
    <lineage>
        <taxon>Bacteria</taxon>
        <taxon>Bacillati</taxon>
        <taxon>Bacillota</taxon>
        <taxon>Clostridia</taxon>
        <taxon>Lachnospirales</taxon>
        <taxon>Anaerotignaceae</taxon>
        <taxon>Anaerotignum</taxon>
    </lineage>
</organism>
<evidence type="ECO:0000256" key="1">
    <source>
        <dbReference type="ARBA" id="ARBA00022490"/>
    </source>
</evidence>
<dbReference type="EMBL" id="CP014223">
    <property type="protein sequence ID" value="AMJ41848.1"/>
    <property type="molecule type" value="Genomic_DNA"/>
</dbReference>
<evidence type="ECO:0000256" key="4">
    <source>
        <dbReference type="ARBA" id="ARBA00022730"/>
    </source>
</evidence>
<evidence type="ECO:0000256" key="10">
    <source>
        <dbReference type="HAMAP-Rule" id="MF_01820"/>
    </source>
</evidence>
<dbReference type="Gene3D" id="1.10.40.50">
    <property type="entry name" value="Probable gtpase engc, domain 3"/>
    <property type="match status" value="1"/>
</dbReference>
<reference evidence="16" key="3">
    <citation type="submission" date="2016-11" db="EMBL/GenBank/DDBJ databases">
        <authorList>
            <person name="Jaros S."/>
            <person name="Januszkiewicz K."/>
            <person name="Wedrychowicz H."/>
        </authorList>
    </citation>
    <scope>NUCLEOTIDE SEQUENCE [LARGE SCALE GENOMIC DNA]</scope>
    <source>
        <strain evidence="16">DSM 1682</strain>
    </source>
</reference>
<evidence type="ECO:0000256" key="3">
    <source>
        <dbReference type="ARBA" id="ARBA00022723"/>
    </source>
</evidence>
<feature type="binding site" evidence="10">
    <location>
        <position position="254"/>
    </location>
    <ligand>
        <name>Zn(2+)</name>
        <dbReference type="ChEBI" id="CHEBI:29105"/>
    </ligand>
</feature>
<feature type="domain" description="EngC GTPase" evidence="11">
    <location>
        <begin position="74"/>
        <end position="221"/>
    </location>
</feature>
<feature type="binding site" evidence="10">
    <location>
        <begin position="165"/>
        <end position="173"/>
    </location>
    <ligand>
        <name>GTP</name>
        <dbReference type="ChEBI" id="CHEBI:37565"/>
    </ligand>
</feature>
<reference evidence="14" key="4">
    <citation type="submission" date="2016-11" db="EMBL/GenBank/DDBJ databases">
        <authorList>
            <person name="Varghese N."/>
            <person name="Submissions S."/>
        </authorList>
    </citation>
    <scope>NUCLEOTIDE SEQUENCE</scope>
    <source>
        <strain evidence="14">DSM 1682</strain>
    </source>
</reference>
<dbReference type="HAMAP" id="MF_01820">
    <property type="entry name" value="GTPase_RsgA"/>
    <property type="match status" value="1"/>
</dbReference>
<reference evidence="15" key="2">
    <citation type="submission" date="2016-01" db="EMBL/GenBank/DDBJ databases">
        <authorList>
            <person name="Poehlein A."/>
            <person name="Schlien K."/>
            <person name="Gottschalk G."/>
            <person name="Buckel W."/>
            <person name="Daniel R."/>
        </authorList>
    </citation>
    <scope>NUCLEOTIDE SEQUENCE [LARGE SCALE GENOMIC DNA]</scope>
    <source>
        <strain evidence="15">X2</strain>
    </source>
</reference>
<feature type="binding site" evidence="10">
    <location>
        <position position="247"/>
    </location>
    <ligand>
        <name>Zn(2+)</name>
        <dbReference type="ChEBI" id="CHEBI:29105"/>
    </ligand>
</feature>
<keyword evidence="2 10" id="KW-0690">Ribosome biogenesis</keyword>
<evidence type="ECO:0000259" key="12">
    <source>
        <dbReference type="PROSITE" id="PS51721"/>
    </source>
</evidence>
<dbReference type="GO" id="GO:0042274">
    <property type="term" value="P:ribosomal small subunit biogenesis"/>
    <property type="evidence" value="ECO:0007669"/>
    <property type="project" value="UniProtKB-UniRule"/>
</dbReference>
<evidence type="ECO:0000256" key="8">
    <source>
        <dbReference type="ARBA" id="ARBA00022884"/>
    </source>
</evidence>
<dbReference type="Pfam" id="PF03193">
    <property type="entry name" value="RsgA_GTPase"/>
    <property type="match status" value="1"/>
</dbReference>
<keyword evidence="15" id="KW-1185">Reference proteome</keyword>
<dbReference type="EC" id="3.6.1.-" evidence="10"/>
<dbReference type="SUPFAM" id="SSF52540">
    <property type="entry name" value="P-loop containing nucleoside triphosphate hydrolases"/>
    <property type="match status" value="1"/>
</dbReference>
<dbReference type="Gene3D" id="3.40.50.300">
    <property type="entry name" value="P-loop containing nucleotide triphosphate hydrolases"/>
    <property type="match status" value="1"/>
</dbReference>
<feature type="binding site" evidence="10">
    <location>
        <begin position="114"/>
        <end position="117"/>
    </location>
    <ligand>
        <name>GTP</name>
        <dbReference type="ChEBI" id="CHEBI:37565"/>
    </ligand>
</feature>
<dbReference type="GO" id="GO:0005525">
    <property type="term" value="F:GTP binding"/>
    <property type="evidence" value="ECO:0007669"/>
    <property type="project" value="UniProtKB-UniRule"/>
</dbReference>
<dbReference type="RefSeq" id="WP_066051725.1">
    <property type="nucleotide sequence ID" value="NZ_CP014223.1"/>
</dbReference>
<dbReference type="PANTHER" id="PTHR32120:SF11">
    <property type="entry name" value="SMALL RIBOSOMAL SUBUNIT BIOGENESIS GTPASE RSGA 1, MITOCHONDRIAL-RELATED"/>
    <property type="match status" value="1"/>
</dbReference>
<keyword evidence="4 10" id="KW-0699">rRNA-binding</keyword>
<dbReference type="Proteomes" id="UP000068026">
    <property type="component" value="Chromosome"/>
</dbReference>
<dbReference type="EMBL" id="FQUA01000014">
    <property type="protein sequence ID" value="SHF04556.1"/>
    <property type="molecule type" value="Genomic_DNA"/>
</dbReference>
<dbReference type="Gene3D" id="2.40.50.140">
    <property type="entry name" value="Nucleic acid-binding proteins"/>
    <property type="match status" value="1"/>
</dbReference>
<dbReference type="OrthoDB" id="9809485at2"/>
<dbReference type="InterPro" id="IPR012340">
    <property type="entry name" value="NA-bd_OB-fold"/>
</dbReference>